<accession>A0AAV4H467</accession>
<proteinExistence type="predicted"/>
<protein>
    <submittedName>
        <fullName evidence="2">Cbr1 protein</fullName>
    </submittedName>
</protein>
<organism evidence="2 3">
    <name type="scientific">Elysia marginata</name>
    <dbReference type="NCBI Taxonomy" id="1093978"/>
    <lineage>
        <taxon>Eukaryota</taxon>
        <taxon>Metazoa</taxon>
        <taxon>Spiralia</taxon>
        <taxon>Lophotrochozoa</taxon>
        <taxon>Mollusca</taxon>
        <taxon>Gastropoda</taxon>
        <taxon>Heterobranchia</taxon>
        <taxon>Euthyneura</taxon>
        <taxon>Panpulmonata</taxon>
        <taxon>Sacoglossa</taxon>
        <taxon>Placobranchoidea</taxon>
        <taxon>Plakobranchidae</taxon>
        <taxon>Elysia</taxon>
    </lineage>
</organism>
<feature type="region of interest" description="Disordered" evidence="1">
    <location>
        <begin position="42"/>
        <end position="93"/>
    </location>
</feature>
<keyword evidence="3" id="KW-1185">Reference proteome</keyword>
<evidence type="ECO:0000256" key="1">
    <source>
        <dbReference type="SAM" id="MobiDB-lite"/>
    </source>
</evidence>
<gene>
    <name evidence="2" type="ORF">ElyMa_002614400</name>
</gene>
<dbReference type="EMBL" id="BMAT01005384">
    <property type="protein sequence ID" value="GFR92290.1"/>
    <property type="molecule type" value="Genomic_DNA"/>
</dbReference>
<dbReference type="AlphaFoldDB" id="A0AAV4H467"/>
<name>A0AAV4H467_9GAST</name>
<evidence type="ECO:0000313" key="2">
    <source>
        <dbReference type="EMBL" id="GFR92290.1"/>
    </source>
</evidence>
<comment type="caution">
    <text evidence="2">The sequence shown here is derived from an EMBL/GenBank/DDBJ whole genome shotgun (WGS) entry which is preliminary data.</text>
</comment>
<dbReference type="Proteomes" id="UP000762676">
    <property type="component" value="Unassembled WGS sequence"/>
</dbReference>
<evidence type="ECO:0000313" key="3">
    <source>
        <dbReference type="Proteomes" id="UP000762676"/>
    </source>
</evidence>
<sequence>MATASDVAAYLNQLGGLGMRDIAANDNLLELINDFFMCEADDGEEESSLSEESGIDLTASRPQTHPSYPSPRHVPSDTGAEVESTAPEPPERPIFEDVDQHLEFMELTKQEMDIAITAQLSSCMRRDPTTTRSKKGTQTERKATRTDYLFGEHPVYRDFSLHVHCISEKVLKNIIAHYKTNGVSARPHGLSQKLPHNALS</sequence>
<reference evidence="2 3" key="1">
    <citation type="journal article" date="2021" name="Elife">
        <title>Chloroplast acquisition without the gene transfer in kleptoplastic sea slugs, Plakobranchus ocellatus.</title>
        <authorList>
            <person name="Maeda T."/>
            <person name="Takahashi S."/>
            <person name="Yoshida T."/>
            <person name="Shimamura S."/>
            <person name="Takaki Y."/>
            <person name="Nagai Y."/>
            <person name="Toyoda A."/>
            <person name="Suzuki Y."/>
            <person name="Arimoto A."/>
            <person name="Ishii H."/>
            <person name="Satoh N."/>
            <person name="Nishiyama T."/>
            <person name="Hasebe M."/>
            <person name="Maruyama T."/>
            <person name="Minagawa J."/>
            <person name="Obokata J."/>
            <person name="Shigenobu S."/>
        </authorList>
    </citation>
    <scope>NUCLEOTIDE SEQUENCE [LARGE SCALE GENOMIC DNA]</scope>
</reference>